<sequence>MTRFPVTALRSVDIGTPDLALSEHFYTSIWGLDVVARNEEAVYLRASGTDHHVLALHSSGRPEILSVTFRAASADDLVMIANNVVQHGARVLSGPCPNEGPDGGTILTIREPQGGILRFVHGDRQHETGAEVADRPFRLAHVNLNSTDVDAEAAFYEKALGFRLTDRSKMMAFVRCNSDHHAVVLAEAKVNGLNHIAFLVPDWESVMRASGRMSDAGYSIAWGVGRHGPGDNVFAYFIDPVGFVIEYTAEVLRVDDTYRVRGPDEWVWPPGRTDQWGIAPPKAEHVKAAQTAITYTADAPSQNAQ</sequence>
<dbReference type="InterPro" id="IPR050383">
    <property type="entry name" value="GlyoxalaseI/FosfomycinResist"/>
</dbReference>
<gene>
    <name evidence="2" type="ORF">BB934_33825</name>
</gene>
<dbReference type="RefSeq" id="WP_099514222.1">
    <property type="nucleotide sequence ID" value="NZ_CP016617.1"/>
</dbReference>
<feature type="domain" description="VOC" evidence="1">
    <location>
        <begin position="8"/>
        <end position="122"/>
    </location>
</feature>
<protein>
    <submittedName>
        <fullName evidence="2">Glyoxalase</fullName>
    </submittedName>
</protein>
<evidence type="ECO:0000259" key="1">
    <source>
        <dbReference type="PROSITE" id="PS51819"/>
    </source>
</evidence>
<name>A0A1B2ET55_9HYPH</name>
<dbReference type="Pfam" id="PF00903">
    <property type="entry name" value="Glyoxalase"/>
    <property type="match status" value="2"/>
</dbReference>
<keyword evidence="2" id="KW-0614">Plasmid</keyword>
<accession>A0A1B2ET55</accession>
<evidence type="ECO:0000313" key="2">
    <source>
        <dbReference type="EMBL" id="ANY83165.1"/>
    </source>
</evidence>
<dbReference type="KEGG" id="moc:BB934_33825"/>
<dbReference type="AlphaFoldDB" id="A0A1B2ET55"/>
<dbReference type="InterPro" id="IPR004360">
    <property type="entry name" value="Glyas_Fos-R_dOase_dom"/>
</dbReference>
<dbReference type="PANTHER" id="PTHR21366:SF14">
    <property type="entry name" value="GLYOXALASE DOMAIN-CONTAINING PROTEIN 5"/>
    <property type="match status" value="1"/>
</dbReference>
<dbReference type="InterPro" id="IPR029068">
    <property type="entry name" value="Glyas_Bleomycin-R_OHBP_Dase"/>
</dbReference>
<proteinExistence type="predicted"/>
<feature type="domain" description="VOC" evidence="1">
    <location>
        <begin position="138"/>
        <end position="250"/>
    </location>
</feature>
<dbReference type="SUPFAM" id="SSF54593">
    <property type="entry name" value="Glyoxalase/Bleomycin resistance protein/Dihydroxybiphenyl dioxygenase"/>
    <property type="match status" value="1"/>
</dbReference>
<dbReference type="PANTHER" id="PTHR21366">
    <property type="entry name" value="GLYOXALASE FAMILY PROTEIN"/>
    <property type="match status" value="1"/>
</dbReference>
<reference evidence="2" key="1">
    <citation type="submission" date="2016-07" db="EMBL/GenBank/DDBJ databases">
        <title>Microvirga ossetica sp. nov. a new species of rhizobia isolated from root nodules of the legume species Vicia alpestris Steven originated from North Ossetia region in the Caucasus.</title>
        <authorList>
            <person name="Safronova V.I."/>
            <person name="Kuznetsova I.G."/>
            <person name="Sazanova A.L."/>
            <person name="Belimov A."/>
            <person name="Andronov E."/>
            <person name="Osledkin Y.S."/>
            <person name="Onishchuk O.P."/>
            <person name="Kurchak O.N."/>
            <person name="Shaposhnikov A.I."/>
            <person name="Willems A."/>
            <person name="Tikhonovich I.A."/>
        </authorList>
    </citation>
    <scope>NUCLEOTIDE SEQUENCE [LARGE SCALE GENOMIC DNA]</scope>
    <source>
        <strain evidence="2">V5/3M</strain>
        <plasmid evidence="2">unnamed1</plasmid>
    </source>
</reference>
<dbReference type="EMBL" id="CP016617">
    <property type="protein sequence ID" value="ANY83165.1"/>
    <property type="molecule type" value="Genomic_DNA"/>
</dbReference>
<dbReference type="InterPro" id="IPR037523">
    <property type="entry name" value="VOC_core"/>
</dbReference>
<dbReference type="Gene3D" id="3.10.180.10">
    <property type="entry name" value="2,3-Dihydroxybiphenyl 1,2-Dioxygenase, domain 1"/>
    <property type="match status" value="2"/>
</dbReference>
<dbReference type="OrthoDB" id="9803142at2"/>
<geneLocation type="plasmid" evidence="2">
    <name>unnamed1</name>
</geneLocation>
<organism evidence="2">
    <name type="scientific">Microvirga ossetica</name>
    <dbReference type="NCBI Taxonomy" id="1882682"/>
    <lineage>
        <taxon>Bacteria</taxon>
        <taxon>Pseudomonadati</taxon>
        <taxon>Pseudomonadota</taxon>
        <taxon>Alphaproteobacteria</taxon>
        <taxon>Hyphomicrobiales</taxon>
        <taxon>Methylobacteriaceae</taxon>
        <taxon>Microvirga</taxon>
    </lineage>
</organism>
<dbReference type="PROSITE" id="PS51819">
    <property type="entry name" value="VOC"/>
    <property type="match status" value="2"/>
</dbReference>